<dbReference type="PANTHER" id="PTHR43395:SF8">
    <property type="entry name" value="HISTIDINE KINASE"/>
    <property type="match status" value="1"/>
</dbReference>
<dbReference type="InterPro" id="IPR004105">
    <property type="entry name" value="CheA-like_dim"/>
</dbReference>
<feature type="compositionally biased region" description="Pro residues" evidence="9">
    <location>
        <begin position="1380"/>
        <end position="1391"/>
    </location>
</feature>
<keyword evidence="15" id="KW-1185">Reference proteome</keyword>
<dbReference type="PROSITE" id="PS50109">
    <property type="entry name" value="HIS_KIN"/>
    <property type="match status" value="1"/>
</dbReference>
<comment type="catalytic activity">
    <reaction evidence="1">
        <text>ATP + protein L-histidine = ADP + protein N-phospho-L-histidine.</text>
        <dbReference type="EC" id="2.7.13.3"/>
    </reaction>
</comment>
<evidence type="ECO:0000256" key="5">
    <source>
        <dbReference type="ARBA" id="ARBA00022777"/>
    </source>
</evidence>
<evidence type="ECO:0000259" key="13">
    <source>
        <dbReference type="PROSITE" id="PS50894"/>
    </source>
</evidence>
<keyword evidence="6" id="KW-0902">Two-component regulatory system</keyword>
<dbReference type="Gene3D" id="1.20.120.160">
    <property type="entry name" value="HPT domain"/>
    <property type="match status" value="5"/>
</dbReference>
<evidence type="ECO:0000256" key="2">
    <source>
        <dbReference type="ARBA" id="ARBA00012438"/>
    </source>
</evidence>
<evidence type="ECO:0000313" key="14">
    <source>
        <dbReference type="EMBL" id="MFC4819495.1"/>
    </source>
</evidence>
<dbReference type="CDD" id="cd17546">
    <property type="entry name" value="REC_hyHK_CKI1_RcsC-like"/>
    <property type="match status" value="1"/>
</dbReference>
<dbReference type="SMART" id="SM00260">
    <property type="entry name" value="CheW"/>
    <property type="match status" value="1"/>
</dbReference>
<dbReference type="Pfam" id="PF01584">
    <property type="entry name" value="CheW"/>
    <property type="match status" value="1"/>
</dbReference>
<dbReference type="InterPro" id="IPR002545">
    <property type="entry name" value="CheW-lke_dom"/>
</dbReference>
<dbReference type="Pfam" id="PF26379">
    <property type="entry name" value="FimL_2nd"/>
    <property type="match status" value="1"/>
</dbReference>
<dbReference type="EMBL" id="JBHSHD010000003">
    <property type="protein sequence ID" value="MFC4819495.1"/>
    <property type="molecule type" value="Genomic_DNA"/>
</dbReference>
<keyword evidence="4" id="KW-0808">Transferase</keyword>
<feature type="domain" description="HPt" evidence="13">
    <location>
        <begin position="861"/>
        <end position="963"/>
    </location>
</feature>
<dbReference type="InterPro" id="IPR058661">
    <property type="entry name" value="FimL_2nd"/>
</dbReference>
<gene>
    <name evidence="14" type="ORF">ACFO6Q_04125</name>
</gene>
<dbReference type="Gene3D" id="2.30.30.40">
    <property type="entry name" value="SH3 Domains"/>
    <property type="match status" value="1"/>
</dbReference>
<dbReference type="SUPFAM" id="SSF55874">
    <property type="entry name" value="ATPase domain of HSP90 chaperone/DNA topoisomerase II/histidine kinase"/>
    <property type="match status" value="1"/>
</dbReference>
<evidence type="ECO:0000256" key="8">
    <source>
        <dbReference type="PROSITE-ProRule" id="PRU00169"/>
    </source>
</evidence>
<dbReference type="SMART" id="SM00073">
    <property type="entry name" value="HPT"/>
    <property type="match status" value="2"/>
</dbReference>
<feature type="region of interest" description="Disordered" evidence="9">
    <location>
        <begin position="1170"/>
        <end position="1192"/>
    </location>
</feature>
<dbReference type="RefSeq" id="WP_380019263.1">
    <property type="nucleotide sequence ID" value="NZ_JBHSHD010000003.1"/>
</dbReference>
<dbReference type="CDD" id="cd00088">
    <property type="entry name" value="HPT"/>
    <property type="match status" value="2"/>
</dbReference>
<evidence type="ECO:0000259" key="12">
    <source>
        <dbReference type="PROSITE" id="PS50851"/>
    </source>
</evidence>
<dbReference type="Pfam" id="PF01627">
    <property type="entry name" value="Hpt"/>
    <property type="match status" value="3"/>
</dbReference>
<feature type="domain" description="CheW-like" evidence="12">
    <location>
        <begin position="1736"/>
        <end position="1873"/>
    </location>
</feature>
<dbReference type="InterPro" id="IPR005467">
    <property type="entry name" value="His_kinase_dom"/>
</dbReference>
<reference evidence="15" key="1">
    <citation type="journal article" date="2019" name="Int. J. Syst. Evol. Microbiol.">
        <title>The Global Catalogue of Microorganisms (GCM) 10K type strain sequencing project: providing services to taxonomists for standard genome sequencing and annotation.</title>
        <authorList>
            <consortium name="The Broad Institute Genomics Platform"/>
            <consortium name="The Broad Institute Genome Sequencing Center for Infectious Disease"/>
            <person name="Wu L."/>
            <person name="Ma J."/>
        </authorList>
    </citation>
    <scope>NUCLEOTIDE SEQUENCE [LARGE SCALE GENOMIC DNA]</scope>
    <source>
        <strain evidence="15">CCUG 30340</strain>
    </source>
</reference>
<dbReference type="InterPro" id="IPR036641">
    <property type="entry name" value="HPT_dom_sf"/>
</dbReference>
<keyword evidence="3 8" id="KW-0597">Phosphoprotein</keyword>
<dbReference type="InterPro" id="IPR011006">
    <property type="entry name" value="CheY-like_superfamily"/>
</dbReference>
<dbReference type="Gene3D" id="3.40.50.2300">
    <property type="match status" value="1"/>
</dbReference>
<dbReference type="PROSITE" id="PS50894">
    <property type="entry name" value="HPT"/>
    <property type="match status" value="3"/>
</dbReference>
<evidence type="ECO:0000256" key="4">
    <source>
        <dbReference type="ARBA" id="ARBA00022679"/>
    </source>
</evidence>
<feature type="compositionally biased region" description="Acidic residues" evidence="9">
    <location>
        <begin position="1108"/>
        <end position="1122"/>
    </location>
</feature>
<dbReference type="SUPFAM" id="SSF47226">
    <property type="entry name" value="Histidine-containing phosphotransfer domain, HPT domain"/>
    <property type="match status" value="5"/>
</dbReference>
<dbReference type="EC" id="2.7.13.3" evidence="2"/>
<feature type="modified residue" description="Phosphohistidine" evidence="7">
    <location>
        <position position="906"/>
    </location>
</feature>
<feature type="modified residue" description="Phosphohistidine" evidence="7">
    <location>
        <position position="1282"/>
    </location>
</feature>
<dbReference type="PANTHER" id="PTHR43395">
    <property type="entry name" value="SENSOR HISTIDINE KINASE CHEA"/>
    <property type="match status" value="1"/>
</dbReference>
<dbReference type="InterPro" id="IPR036061">
    <property type="entry name" value="CheW-like_dom_sf"/>
</dbReference>
<protein>
    <recommendedName>
        <fullName evidence="2">histidine kinase</fullName>
        <ecNumber evidence="2">2.7.13.3</ecNumber>
    </recommendedName>
</protein>
<dbReference type="InterPro" id="IPR004358">
    <property type="entry name" value="Sig_transdc_His_kin-like_C"/>
</dbReference>
<feature type="region of interest" description="Disordered" evidence="9">
    <location>
        <begin position="582"/>
        <end position="603"/>
    </location>
</feature>
<feature type="region of interest" description="Disordered" evidence="9">
    <location>
        <begin position="1378"/>
        <end position="1406"/>
    </location>
</feature>
<evidence type="ECO:0000256" key="3">
    <source>
        <dbReference type="ARBA" id="ARBA00022553"/>
    </source>
</evidence>
<evidence type="ECO:0000259" key="10">
    <source>
        <dbReference type="PROSITE" id="PS50109"/>
    </source>
</evidence>
<keyword evidence="5" id="KW-0418">Kinase</keyword>
<evidence type="ECO:0000256" key="7">
    <source>
        <dbReference type="PROSITE-ProRule" id="PRU00110"/>
    </source>
</evidence>
<dbReference type="InterPro" id="IPR051315">
    <property type="entry name" value="Bact_Chemotaxis_CheA"/>
</dbReference>
<evidence type="ECO:0000256" key="9">
    <source>
        <dbReference type="SAM" id="MobiDB-lite"/>
    </source>
</evidence>
<dbReference type="SUPFAM" id="SSF50341">
    <property type="entry name" value="CheW-like"/>
    <property type="match status" value="1"/>
</dbReference>
<dbReference type="InterPro" id="IPR003594">
    <property type="entry name" value="HATPase_dom"/>
</dbReference>
<dbReference type="InterPro" id="IPR036890">
    <property type="entry name" value="HATPase_C_sf"/>
</dbReference>
<dbReference type="SMART" id="SM01231">
    <property type="entry name" value="H-kinase_dim"/>
    <property type="match status" value="1"/>
</dbReference>
<dbReference type="PROSITE" id="PS50851">
    <property type="entry name" value="CHEW"/>
    <property type="match status" value="1"/>
</dbReference>
<comment type="caution">
    <text evidence="14">The sequence shown here is derived from an EMBL/GenBank/DDBJ whole genome shotgun (WGS) entry which is preliminary data.</text>
</comment>
<evidence type="ECO:0000256" key="6">
    <source>
        <dbReference type="ARBA" id="ARBA00023012"/>
    </source>
</evidence>
<evidence type="ECO:0000256" key="1">
    <source>
        <dbReference type="ARBA" id="ARBA00000085"/>
    </source>
</evidence>
<feature type="domain" description="Response regulatory" evidence="11">
    <location>
        <begin position="1905"/>
        <end position="2021"/>
    </location>
</feature>
<feature type="modified residue" description="Phosphohistidine" evidence="7">
    <location>
        <position position="723"/>
    </location>
</feature>
<feature type="region of interest" description="Disordered" evidence="9">
    <location>
        <begin position="1074"/>
        <end position="1131"/>
    </location>
</feature>
<evidence type="ECO:0000259" key="11">
    <source>
        <dbReference type="PROSITE" id="PS50110"/>
    </source>
</evidence>
<feature type="domain" description="HPt" evidence="13">
    <location>
        <begin position="1235"/>
        <end position="1339"/>
    </location>
</feature>
<feature type="domain" description="HPt" evidence="13">
    <location>
        <begin position="676"/>
        <end position="780"/>
    </location>
</feature>
<dbReference type="SMART" id="SM00387">
    <property type="entry name" value="HATPase_c"/>
    <property type="match status" value="1"/>
</dbReference>
<dbReference type="PROSITE" id="PS50110">
    <property type="entry name" value="RESPONSE_REGULATORY"/>
    <property type="match status" value="1"/>
</dbReference>
<name>A0ABV9QR20_9GAMM</name>
<dbReference type="Pfam" id="PF02518">
    <property type="entry name" value="HATPase_c"/>
    <property type="match status" value="1"/>
</dbReference>
<evidence type="ECO:0000313" key="15">
    <source>
        <dbReference type="Proteomes" id="UP001595886"/>
    </source>
</evidence>
<accession>A0ABV9QR20</accession>
<dbReference type="InterPro" id="IPR001789">
    <property type="entry name" value="Sig_transdc_resp-reg_receiver"/>
</dbReference>
<feature type="modified residue" description="4-aspartylphosphate" evidence="8">
    <location>
        <position position="1954"/>
    </location>
</feature>
<feature type="domain" description="Histidine kinase" evidence="10">
    <location>
        <begin position="1501"/>
        <end position="1734"/>
    </location>
</feature>
<dbReference type="Pfam" id="PF00072">
    <property type="entry name" value="Response_reg"/>
    <property type="match status" value="1"/>
</dbReference>
<dbReference type="SUPFAM" id="SSF52172">
    <property type="entry name" value="CheY-like"/>
    <property type="match status" value="1"/>
</dbReference>
<dbReference type="Gene3D" id="3.30.565.10">
    <property type="entry name" value="Histidine kinase-like ATPase, C-terminal domain"/>
    <property type="match status" value="1"/>
</dbReference>
<dbReference type="PRINTS" id="PR00344">
    <property type="entry name" value="BCTRLSENSOR"/>
</dbReference>
<dbReference type="SMART" id="SM00448">
    <property type="entry name" value="REC"/>
    <property type="match status" value="1"/>
</dbReference>
<organism evidence="14 15">
    <name type="scientific">Dokdonella ginsengisoli</name>
    <dbReference type="NCBI Taxonomy" id="363846"/>
    <lineage>
        <taxon>Bacteria</taxon>
        <taxon>Pseudomonadati</taxon>
        <taxon>Pseudomonadota</taxon>
        <taxon>Gammaproteobacteria</taxon>
        <taxon>Lysobacterales</taxon>
        <taxon>Rhodanobacteraceae</taxon>
        <taxon>Dokdonella</taxon>
    </lineage>
</organism>
<dbReference type="Proteomes" id="UP001595886">
    <property type="component" value="Unassembled WGS sequence"/>
</dbReference>
<proteinExistence type="predicted"/>
<sequence>MKLHEDGDFTALNWIKPALDATLAQARDALERYVEAPEDLTPMRECVTHLHQVQGTLRMVELYGAAMVVENMERLADALVADTVRQRDEAYSVLMRGMVQLPDYLERLQSGHKDIPIVLLPLLNDLRACRGENLLSESALFSPDLAAALPLSAAGSAQPLAAAERRTQALRLRLGFQAALLKWFRDEGASEHLNRLIDVLDRLRAISHSDPARRLWWIAAGAIEAVRDGGLEASVAVKLLFGRVDREIHRYAGEGDAGFDAAPPRELTKNLLYYVAHSGARGPRCAEISRVYRLDTLLPTEVELQHAQGSMTGRNKNLLGTVSAAIKDDLLRVKEALDIFLRSRDADPAELQGQVEVLRRVGDTLGMLGLGVPRRVVDEQRDIVEEMAARQRGVDEGALLDVAGALLYVEASLDDHIERLGDAVDGSTARIEGLELPKAEVRRILDALMREASVNIVQAKHDIVAFIESPWDHERVGQIPRLLEEISGALRMLGLPDAAELMAAVVRFVEVELIAHRRVPTAEQMDKLADALAAIEYYLEATREQRRHREKILDVARESLEALGYWPLERAPARPFTELPLQTADEPADGSPARPAAGDMGQTPTPHVAVAPGRDLHDLLIGEAGASAPYEHDLTGLRFADTGADEDAGWIEIDEEIEEEVPFDDEPLPGFQAAPGEDIDDGIREIFVEEVDEEISNLRQQMPVWKRDVDNLDELKSVRRSFHTLKGSGRLVGARALGEFSWKVENLLNRVLDGTVKPGHHVIALVDEAIDAVPSLLSALRGERVGAARVDAIADVAERLAAGEDAVLPPAGAATRTQRRVVRRRVPPADTVLPAFSEDVHGDDALAAFEAPGEELVAGPLPNVDPVLFDILQSEVAAHLGTIEDYLARCAPEPVRASEPLLRAVHTLNGAIAMVDIPAIGNVLAPLESYVKRLRGASAAPEPEGIAALHETVALTREVMQRLESRRPDLPDSDALADRVAALRDSLPEPEAVLSLYDAGADAGGPAAPQAYDGEASVGTFERESAFASEPSSPVGSGDSVDDLERALQAIETEPDDTLRNIAIPEDLIASLESFDPDAPTADTPESAPTVHEFSLEDLSGERSLSFEAEDERDADIGDDATIDTGSPAERADELDEPVAFFAPEAADEPASGSASSEIEEFVLESTAGTDLPHAPADDTAAPVDEPVPFEPPFEPVANEPVAQAPAPAPVRVPLFGAPAPAIADDPQPDGPLDAPDIDSDLLDIFAQEGADILDQADALVAQLREAPHERAPIAGLQRELHTLKGGARMAGLAPIGDLSHAMESLVDALGDGRREVDRAAVESLERGFDRLHGLVQRVAHRRAIAMPDHAIAHFERLVAGEGQVAERLSVLDRAAVEPAPTPEPAAPQRPAPRHLTATVDDDTARAPQEMIRVRSDLLDSLVNYAGEVSIYRSRLEQQVSTFRFNLVEFDQTVTRLRDQLRKLEIETEAQIIARYQREQHDHGATAFDPLELDRFSQLQQLSRALSESVSDLISIQGLLDEQTRQSETLLLQQSRVNSELQEGLMRTRMVPFDSLVPNLRRTLRQAAQETGRRVQLKVDGAHGEMDRNLLERMKAPFEHMLRNALAHGIEAPEDRVAAGKPAEGTVDIAVSREATEVVLHVSDDGRGMDREAIRRKAIERGLLAADAVLSDRDLYGFVLESGFSTAAEVTQLAGRGVGMDVVHNEIKQLGGSLAIDSTPGKGTMFTIRLPFTLAVTQAILVKLGDASYAIPMSSVQGVARVARDDLERRLAAGDPKHVYAGEEYVIHDLAQLLGLPRQRAGEDVQVPLLMTRSGDQRAAVRIDSVVGSREIVVKSVGPQLSSVPGIFGATIMGDGAVVIILDLAPLVRRLASLRARVEAGAVDEAPAWLDAEIGHAPETRQKPLVMVVDDSITMRKVTTRVLERADLDVITAKDGLDALEKLQDSVPDLMLLDIEMPRMDGYELATYMRNDPRMQAVPIIMITSRTGEKHRQRALEIGVERYLGKPYQEDDLLRHVQEILRRDHV</sequence>
<dbReference type="InterPro" id="IPR008207">
    <property type="entry name" value="Sig_transdc_His_kin_Hpt_dom"/>
</dbReference>